<gene>
    <name evidence="3" type="ORF">IRL76_05845</name>
</gene>
<dbReference type="Pfam" id="PF13400">
    <property type="entry name" value="Tad"/>
    <property type="match status" value="1"/>
</dbReference>
<feature type="domain" description="Putative Flp pilus-assembly TadG-like N-terminal" evidence="2">
    <location>
        <begin position="18"/>
        <end position="64"/>
    </location>
</feature>
<organism evidence="3 4">
    <name type="scientific">Qipengyuania soli</name>
    <dbReference type="NCBI Taxonomy" id="2782568"/>
    <lineage>
        <taxon>Bacteria</taxon>
        <taxon>Pseudomonadati</taxon>
        <taxon>Pseudomonadota</taxon>
        <taxon>Alphaproteobacteria</taxon>
        <taxon>Sphingomonadales</taxon>
        <taxon>Erythrobacteraceae</taxon>
        <taxon>Qipengyuania</taxon>
    </lineage>
</organism>
<keyword evidence="1" id="KW-0812">Transmembrane</keyword>
<evidence type="ECO:0000259" key="2">
    <source>
        <dbReference type="Pfam" id="PF13400"/>
    </source>
</evidence>
<dbReference type="RefSeq" id="WP_200983847.1">
    <property type="nucleotide sequence ID" value="NZ_CP064654.1"/>
</dbReference>
<keyword evidence="4" id="KW-1185">Reference proteome</keyword>
<dbReference type="EMBL" id="CP064654">
    <property type="protein sequence ID" value="QPD00053.1"/>
    <property type="molecule type" value="Genomic_DNA"/>
</dbReference>
<sequence>MFESAKTFLRSLRKSTQGNVMTLMGLSMVPLVGTVGLAVDGAQWITWKRELRSAADAGAIAGANSLKAGGDAAAVDTAVRKVLGYNNQRAYTINAIETPPTTGKFAGQKGMVRIVLSTKQKLPFSSMFLKTTPTISVEAVAQASSEVVNCMIALSNSGSALSITGSASVNMNCGLQSNSNFDATSSDTIKAGALSAVGTVNQGNSITSDTAINNGVAASADPFANLVSNPNQVCSNWPLISGNNNTLSPGCYKGIQIQANAKLTLNPGTYYLGEKGLSVGGNATVIGNGVTLVFTNTDSPFNSSKIGTFSAQGTSNLQLTAPSSGSYAGILIHQDSRTPLGTGTNGGFAVTGDSNSKFDGAIYAPSTRVTFTGNSGMTTDCLQIISQYIAFSGNTSVSNSCPSGRGVVSFTGDKFLRMRQ</sequence>
<evidence type="ECO:0000256" key="1">
    <source>
        <dbReference type="SAM" id="Phobius"/>
    </source>
</evidence>
<proteinExistence type="predicted"/>
<evidence type="ECO:0000313" key="3">
    <source>
        <dbReference type="EMBL" id="QPD00053.1"/>
    </source>
</evidence>
<dbReference type="AlphaFoldDB" id="A0A7S8IVM0"/>
<evidence type="ECO:0000313" key="4">
    <source>
        <dbReference type="Proteomes" id="UP000594459"/>
    </source>
</evidence>
<dbReference type="KEGG" id="qso:IRL76_05845"/>
<dbReference type="Proteomes" id="UP000594459">
    <property type="component" value="Chromosome"/>
</dbReference>
<protein>
    <recommendedName>
        <fullName evidence="2">Putative Flp pilus-assembly TadG-like N-terminal domain-containing protein</fullName>
    </recommendedName>
</protein>
<name>A0A7S8IVM0_9SPHN</name>
<accession>A0A7S8IVM0</accession>
<keyword evidence="1" id="KW-1133">Transmembrane helix</keyword>
<feature type="transmembrane region" description="Helical" evidence="1">
    <location>
        <begin position="20"/>
        <end position="39"/>
    </location>
</feature>
<dbReference type="InterPro" id="IPR028087">
    <property type="entry name" value="Tad_N"/>
</dbReference>
<reference evidence="3 4" key="1">
    <citation type="submission" date="2020-11" db="EMBL/GenBank/DDBJ databases">
        <title>The genome sequence of Erythrobacter sp. 6D36.</title>
        <authorList>
            <person name="Liu Y."/>
        </authorList>
    </citation>
    <scope>NUCLEOTIDE SEQUENCE [LARGE SCALE GENOMIC DNA]</scope>
    <source>
        <strain evidence="3 4">6D36</strain>
    </source>
</reference>
<keyword evidence="1" id="KW-0472">Membrane</keyword>